<name>A0ABN2WRI5_9MICO</name>
<proteinExistence type="predicted"/>
<protein>
    <submittedName>
        <fullName evidence="2">Transketolase</fullName>
    </submittedName>
</protein>
<dbReference type="SUPFAM" id="SSF52518">
    <property type="entry name" value="Thiamin diphosphate-binding fold (THDP-binding)"/>
    <property type="match status" value="1"/>
</dbReference>
<dbReference type="EMBL" id="BAAAPZ010000007">
    <property type="protein sequence ID" value="GAA2097536.1"/>
    <property type="molecule type" value="Genomic_DNA"/>
</dbReference>
<dbReference type="CDD" id="cd02012">
    <property type="entry name" value="TPP_TK"/>
    <property type="match status" value="1"/>
</dbReference>
<sequence>MPTDTLIRADLSLEALEEKARFIRTETVRLTRIAGAGHYSAVFSCAELLAALYYRELRIDPDDPRRPDRDRFVLSKGHAAIGLYPVLADRGFYAPELLESFTRLGSPFGDHPDMKKIPGIDFSSGSLGHGLSIGAGMALATRLGGYASNVWVMTGDGELGEGQVWEAAMAAAHHRLGRLRVIVDANQLCIDGFTREVMDVEPIDERFRSFGWDVHRIDGHDLSAILETFGGLPSEGRGRPQCIVADTVKGKGVARMELSPDWHVGNLVGQDYDDVIAELKGEPR</sequence>
<dbReference type="InterPro" id="IPR029061">
    <property type="entry name" value="THDP-binding"/>
</dbReference>
<dbReference type="Gene3D" id="3.40.50.970">
    <property type="match status" value="1"/>
</dbReference>
<dbReference type="RefSeq" id="WP_291797195.1">
    <property type="nucleotide sequence ID" value="NZ_BAAAPZ010000007.1"/>
</dbReference>
<feature type="domain" description="Transketolase N-terminal" evidence="1">
    <location>
        <begin position="21"/>
        <end position="268"/>
    </location>
</feature>
<reference evidence="2 3" key="1">
    <citation type="journal article" date="2019" name="Int. J. Syst. Evol. Microbiol.">
        <title>The Global Catalogue of Microorganisms (GCM) 10K type strain sequencing project: providing services to taxonomists for standard genome sequencing and annotation.</title>
        <authorList>
            <consortium name="The Broad Institute Genomics Platform"/>
            <consortium name="The Broad Institute Genome Sequencing Center for Infectious Disease"/>
            <person name="Wu L."/>
            <person name="Ma J."/>
        </authorList>
    </citation>
    <scope>NUCLEOTIDE SEQUENCE [LARGE SCALE GENOMIC DNA]</scope>
    <source>
        <strain evidence="2 3">JCM 15900</strain>
    </source>
</reference>
<dbReference type="InterPro" id="IPR005474">
    <property type="entry name" value="Transketolase_N"/>
</dbReference>
<evidence type="ECO:0000313" key="3">
    <source>
        <dbReference type="Proteomes" id="UP001500984"/>
    </source>
</evidence>
<comment type="caution">
    <text evidence="2">The sequence shown here is derived from an EMBL/GenBank/DDBJ whole genome shotgun (WGS) entry which is preliminary data.</text>
</comment>
<dbReference type="PANTHER" id="PTHR47514">
    <property type="entry name" value="TRANSKETOLASE N-TERMINAL SECTION-RELATED"/>
    <property type="match status" value="1"/>
</dbReference>
<evidence type="ECO:0000259" key="1">
    <source>
        <dbReference type="Pfam" id="PF00456"/>
    </source>
</evidence>
<gene>
    <name evidence="2" type="ORF">GCM10009823_18250</name>
</gene>
<keyword evidence="3" id="KW-1185">Reference proteome</keyword>
<organism evidence="2 3">
    <name type="scientific">Brevibacterium salitolerans</name>
    <dbReference type="NCBI Taxonomy" id="1403566"/>
    <lineage>
        <taxon>Bacteria</taxon>
        <taxon>Bacillati</taxon>
        <taxon>Actinomycetota</taxon>
        <taxon>Actinomycetes</taxon>
        <taxon>Micrococcales</taxon>
        <taxon>Brevibacteriaceae</taxon>
        <taxon>Brevibacterium</taxon>
    </lineage>
</organism>
<dbReference type="Proteomes" id="UP001500984">
    <property type="component" value="Unassembled WGS sequence"/>
</dbReference>
<accession>A0ABN2WRI5</accession>
<dbReference type="PANTHER" id="PTHR47514:SF2">
    <property type="entry name" value="TRANSKETOLASE"/>
    <property type="match status" value="1"/>
</dbReference>
<dbReference type="Pfam" id="PF00456">
    <property type="entry name" value="Transketolase_N"/>
    <property type="match status" value="1"/>
</dbReference>
<evidence type="ECO:0000313" key="2">
    <source>
        <dbReference type="EMBL" id="GAA2097536.1"/>
    </source>
</evidence>